<proteinExistence type="predicted"/>
<dbReference type="GO" id="GO:0046930">
    <property type="term" value="C:pore complex"/>
    <property type="evidence" value="ECO:0007669"/>
    <property type="project" value="UniProtKB-KW"/>
</dbReference>
<comment type="subcellular location">
    <subcellularLocation>
        <location evidence="1">Cell outer membrane</location>
        <topology evidence="1">Multi-pass membrane protein</topology>
    </subcellularLocation>
</comment>
<comment type="caution">
    <text evidence="13">The sequence shown here is derived from an EMBL/GenBank/DDBJ whole genome shotgun (WGS) entry which is preliminary data.</text>
</comment>
<evidence type="ECO:0000259" key="12">
    <source>
        <dbReference type="Pfam" id="PF13609"/>
    </source>
</evidence>
<evidence type="ECO:0000256" key="1">
    <source>
        <dbReference type="ARBA" id="ARBA00004571"/>
    </source>
</evidence>
<evidence type="ECO:0000256" key="10">
    <source>
        <dbReference type="ARBA" id="ARBA00023237"/>
    </source>
</evidence>
<name>A0A158HRZ9_9BURK</name>
<keyword evidence="3" id="KW-0813">Transport</keyword>
<feature type="signal peptide" evidence="11">
    <location>
        <begin position="1"/>
        <end position="24"/>
    </location>
</feature>
<dbReference type="GO" id="GO:0009279">
    <property type="term" value="C:cell outer membrane"/>
    <property type="evidence" value="ECO:0007669"/>
    <property type="project" value="UniProtKB-SubCell"/>
</dbReference>
<dbReference type="InterPro" id="IPR033900">
    <property type="entry name" value="Gram_neg_porin_domain"/>
</dbReference>
<dbReference type="InterPro" id="IPR001702">
    <property type="entry name" value="Porin_Gram-ve"/>
</dbReference>
<dbReference type="CDD" id="cd00342">
    <property type="entry name" value="gram_neg_porins"/>
    <property type="match status" value="1"/>
</dbReference>
<dbReference type="InterPro" id="IPR023614">
    <property type="entry name" value="Porin_dom_sf"/>
</dbReference>
<evidence type="ECO:0000256" key="2">
    <source>
        <dbReference type="ARBA" id="ARBA00011233"/>
    </source>
</evidence>
<reference evidence="13" key="1">
    <citation type="submission" date="2016-01" db="EMBL/GenBank/DDBJ databases">
        <authorList>
            <person name="Peeters C."/>
        </authorList>
    </citation>
    <scope>NUCLEOTIDE SEQUENCE [LARGE SCALE GENOMIC DNA]</scope>
    <source>
        <strain evidence="13">LMG 22940</strain>
    </source>
</reference>
<dbReference type="SUPFAM" id="SSF56935">
    <property type="entry name" value="Porins"/>
    <property type="match status" value="1"/>
</dbReference>
<keyword evidence="7" id="KW-0406">Ion transport</keyword>
<dbReference type="InterPro" id="IPR050298">
    <property type="entry name" value="Gram-neg_bact_OMP"/>
</dbReference>
<evidence type="ECO:0000313" key="14">
    <source>
        <dbReference type="Proteomes" id="UP000054770"/>
    </source>
</evidence>
<dbReference type="GO" id="GO:0015288">
    <property type="term" value="F:porin activity"/>
    <property type="evidence" value="ECO:0007669"/>
    <property type="project" value="UniProtKB-KW"/>
</dbReference>
<protein>
    <submittedName>
        <fullName evidence="13">Porin</fullName>
    </submittedName>
</protein>
<feature type="chain" id="PRO_5011110847" evidence="11">
    <location>
        <begin position="25"/>
        <end position="387"/>
    </location>
</feature>
<sequence length="387" mass="40989">MNVCNTRKLLCAAAIGGLAGTAHAQSSVTLYGLIDGGISYVNHAENASGGSSSLVKFDDGINGGNRWGLKGAEDLGGGYKAIFTLENGFGLGDGTLSQGGALFGRQAFVGISKSGVGAFTMGRQYPFAHDYLNRYSTGGLTAGDAYMYHINTLDLLTSVRINNSVKFDSVRMYGFKFGAMYGFSNAAGQFGGSNGVDGDGGSSRTYSFGVDYRNGPFSMGFAYTDITYPLQEVPPLKLTLANLEPLGERDLRSYGVGAKYQFGPALGYALWTNTRLENLDHSAATLNIYEGGVVYQVNPAIAAALGYTHTQVTGSATGTWNQVNSSVEYSLSKRTSVYVLAIYQKASGSNDGVPVQAQIGKTTSYFGNSGSDAQNQLAFRIGMRHRF</sequence>
<keyword evidence="10" id="KW-0998">Cell outer membrane</keyword>
<keyword evidence="9" id="KW-0472">Membrane</keyword>
<dbReference type="Pfam" id="PF13609">
    <property type="entry name" value="Porin_4"/>
    <property type="match status" value="1"/>
</dbReference>
<organism evidence="13 14">
    <name type="scientific">Caballeronia choica</name>
    <dbReference type="NCBI Taxonomy" id="326476"/>
    <lineage>
        <taxon>Bacteria</taxon>
        <taxon>Pseudomonadati</taxon>
        <taxon>Pseudomonadota</taxon>
        <taxon>Betaproteobacteria</taxon>
        <taxon>Burkholderiales</taxon>
        <taxon>Burkholderiaceae</taxon>
        <taxon>Caballeronia</taxon>
    </lineage>
</organism>
<evidence type="ECO:0000256" key="5">
    <source>
        <dbReference type="ARBA" id="ARBA00022692"/>
    </source>
</evidence>
<evidence type="ECO:0000256" key="9">
    <source>
        <dbReference type="ARBA" id="ARBA00023136"/>
    </source>
</evidence>
<dbReference type="OrthoDB" id="8982743at2"/>
<evidence type="ECO:0000256" key="7">
    <source>
        <dbReference type="ARBA" id="ARBA00023065"/>
    </source>
</evidence>
<evidence type="ECO:0000256" key="3">
    <source>
        <dbReference type="ARBA" id="ARBA00022448"/>
    </source>
</evidence>
<dbReference type="GO" id="GO:0034220">
    <property type="term" value="P:monoatomic ion transmembrane transport"/>
    <property type="evidence" value="ECO:0007669"/>
    <property type="project" value="InterPro"/>
</dbReference>
<dbReference type="PRINTS" id="PR00184">
    <property type="entry name" value="NEISSPPORIN"/>
</dbReference>
<keyword evidence="4" id="KW-1134">Transmembrane beta strand</keyword>
<dbReference type="PANTHER" id="PTHR34501">
    <property type="entry name" value="PROTEIN YDDL-RELATED"/>
    <property type="match status" value="1"/>
</dbReference>
<dbReference type="AlphaFoldDB" id="A0A158HRZ9"/>
<evidence type="ECO:0000256" key="11">
    <source>
        <dbReference type="SAM" id="SignalP"/>
    </source>
</evidence>
<keyword evidence="6 11" id="KW-0732">Signal</keyword>
<evidence type="ECO:0000256" key="8">
    <source>
        <dbReference type="ARBA" id="ARBA00023114"/>
    </source>
</evidence>
<comment type="subunit">
    <text evidence="2">Homotrimer.</text>
</comment>
<dbReference type="PRINTS" id="PR00182">
    <property type="entry name" value="ECOLNEIPORIN"/>
</dbReference>
<evidence type="ECO:0000256" key="6">
    <source>
        <dbReference type="ARBA" id="ARBA00022729"/>
    </source>
</evidence>
<evidence type="ECO:0000256" key="4">
    <source>
        <dbReference type="ARBA" id="ARBA00022452"/>
    </source>
</evidence>
<dbReference type="Proteomes" id="UP000054770">
    <property type="component" value="Unassembled WGS sequence"/>
</dbReference>
<dbReference type="PANTHER" id="PTHR34501:SF9">
    <property type="entry name" value="MAJOR OUTER MEMBRANE PROTEIN P.IA"/>
    <property type="match status" value="1"/>
</dbReference>
<keyword evidence="14" id="KW-1185">Reference proteome</keyword>
<dbReference type="Gene3D" id="2.40.160.10">
    <property type="entry name" value="Porin"/>
    <property type="match status" value="1"/>
</dbReference>
<dbReference type="InterPro" id="IPR002299">
    <property type="entry name" value="Porin_Neis"/>
</dbReference>
<gene>
    <name evidence="13" type="ORF">AWB68_02272</name>
</gene>
<dbReference type="RefSeq" id="WP_125482914.1">
    <property type="nucleotide sequence ID" value="NZ_FCON02000019.1"/>
</dbReference>
<keyword evidence="5" id="KW-0812">Transmembrane</keyword>
<accession>A0A158HRZ9</accession>
<keyword evidence="8" id="KW-0626">Porin</keyword>
<feature type="domain" description="Porin" evidence="12">
    <location>
        <begin position="12"/>
        <end position="343"/>
    </location>
</feature>
<dbReference type="EMBL" id="FCON02000019">
    <property type="protein sequence ID" value="SAL47106.1"/>
    <property type="molecule type" value="Genomic_DNA"/>
</dbReference>
<evidence type="ECO:0000313" key="13">
    <source>
        <dbReference type="EMBL" id="SAL47106.1"/>
    </source>
</evidence>